<evidence type="ECO:0000313" key="2">
    <source>
        <dbReference type="Proteomes" id="UP000199379"/>
    </source>
</evidence>
<accession>A0A1H7DVV2</accession>
<evidence type="ECO:0000313" key="1">
    <source>
        <dbReference type="EMBL" id="SEK03440.1"/>
    </source>
</evidence>
<dbReference type="STRING" id="1227549.SAMN05444007_11280"/>
<dbReference type="EMBL" id="FNYD01000012">
    <property type="protein sequence ID" value="SEK03440.1"/>
    <property type="molecule type" value="Genomic_DNA"/>
</dbReference>
<keyword evidence="2" id="KW-1185">Reference proteome</keyword>
<gene>
    <name evidence="1" type="ORF">SAMN05444007_11280</name>
</gene>
<dbReference type="OrthoDB" id="7850175at2"/>
<organism evidence="1 2">
    <name type="scientific">Cribrihabitans marinus</name>
    <dbReference type="NCBI Taxonomy" id="1227549"/>
    <lineage>
        <taxon>Bacteria</taxon>
        <taxon>Pseudomonadati</taxon>
        <taxon>Pseudomonadota</taxon>
        <taxon>Alphaproteobacteria</taxon>
        <taxon>Rhodobacterales</taxon>
        <taxon>Paracoccaceae</taxon>
        <taxon>Cribrihabitans</taxon>
    </lineage>
</organism>
<sequence length="257" mass="26654">MATDPAEGAVLRQMVSLARKEPVNFAFCDGGAGGSGPVLLIDRRKPAASLAKEARRLAGGARAAHGEMTAQGSTIRLDCAADLPNLAKLMRTHMKANGISAEVVLGTAEADEAAAEPAEPPTAAAAGVVGLSEARQGWSDARDRVMADVKALLTGVGAATGDQPEYAHAPREMARLVQPVAQMDDRLDALLARLERAQGDDRAALVAAAQKALRNHAALMETEFFKAVDASGFAETRIRATILNALKGVAEALTKAA</sequence>
<reference evidence="1 2" key="1">
    <citation type="submission" date="2016-10" db="EMBL/GenBank/DDBJ databases">
        <authorList>
            <person name="de Groot N.N."/>
        </authorList>
    </citation>
    <scope>NUCLEOTIDE SEQUENCE [LARGE SCALE GENOMIC DNA]</scope>
    <source>
        <strain evidence="1 2">DSM 29340</strain>
    </source>
</reference>
<name>A0A1H7DVV2_9RHOB</name>
<dbReference type="RefSeq" id="WP_092370480.1">
    <property type="nucleotide sequence ID" value="NZ_FNYD01000012.1"/>
</dbReference>
<proteinExistence type="predicted"/>
<protein>
    <submittedName>
        <fullName evidence="1">Uncharacterized protein</fullName>
    </submittedName>
</protein>
<dbReference type="Proteomes" id="UP000199379">
    <property type="component" value="Unassembled WGS sequence"/>
</dbReference>
<dbReference type="AlphaFoldDB" id="A0A1H7DVV2"/>